<proteinExistence type="predicted"/>
<comment type="subcellular location">
    <subcellularLocation>
        <location evidence="1">Nucleus</location>
    </subcellularLocation>
</comment>
<dbReference type="PANTHER" id="PTHR46481:SF10">
    <property type="entry name" value="ZINC FINGER BED DOMAIN-CONTAINING PROTEIN 39"/>
    <property type="match status" value="1"/>
</dbReference>
<dbReference type="Pfam" id="PF04937">
    <property type="entry name" value="DUF659"/>
    <property type="match status" value="1"/>
</dbReference>
<evidence type="ECO:0000256" key="1">
    <source>
        <dbReference type="ARBA" id="ARBA00004123"/>
    </source>
</evidence>
<dbReference type="InterPro" id="IPR052035">
    <property type="entry name" value="ZnF_BED_domain_contain"/>
</dbReference>
<keyword evidence="2" id="KW-0479">Metal-binding</keyword>
<gene>
    <name evidence="7" type="ORF">GMARGA_LOCUS11146</name>
</gene>
<evidence type="ECO:0000256" key="3">
    <source>
        <dbReference type="ARBA" id="ARBA00022771"/>
    </source>
</evidence>
<dbReference type="EMBL" id="CAJVQB010006439">
    <property type="protein sequence ID" value="CAG8684092.1"/>
    <property type="molecule type" value="Genomic_DNA"/>
</dbReference>
<keyword evidence="3" id="KW-0863">Zinc-finger</keyword>
<feature type="non-terminal residue" evidence="7">
    <location>
        <position position="487"/>
    </location>
</feature>
<evidence type="ECO:0000313" key="7">
    <source>
        <dbReference type="EMBL" id="CAG8684092.1"/>
    </source>
</evidence>
<keyword evidence="8" id="KW-1185">Reference proteome</keyword>
<reference evidence="7 8" key="1">
    <citation type="submission" date="2021-06" db="EMBL/GenBank/DDBJ databases">
        <authorList>
            <person name="Kallberg Y."/>
            <person name="Tangrot J."/>
            <person name="Rosling A."/>
        </authorList>
    </citation>
    <scope>NUCLEOTIDE SEQUENCE [LARGE SCALE GENOMIC DNA]</scope>
    <source>
        <strain evidence="7 8">120-4 pot B 10/14</strain>
    </source>
</reference>
<evidence type="ECO:0000256" key="4">
    <source>
        <dbReference type="ARBA" id="ARBA00022833"/>
    </source>
</evidence>
<dbReference type="InterPro" id="IPR007021">
    <property type="entry name" value="DUF659"/>
</dbReference>
<organism evidence="7 8">
    <name type="scientific">Gigaspora margarita</name>
    <dbReference type="NCBI Taxonomy" id="4874"/>
    <lineage>
        <taxon>Eukaryota</taxon>
        <taxon>Fungi</taxon>
        <taxon>Fungi incertae sedis</taxon>
        <taxon>Mucoromycota</taxon>
        <taxon>Glomeromycotina</taxon>
        <taxon>Glomeromycetes</taxon>
        <taxon>Diversisporales</taxon>
        <taxon>Gigasporaceae</taxon>
        <taxon>Gigaspora</taxon>
    </lineage>
</organism>
<evidence type="ECO:0000313" key="8">
    <source>
        <dbReference type="Proteomes" id="UP000789901"/>
    </source>
</evidence>
<evidence type="ECO:0000259" key="6">
    <source>
        <dbReference type="Pfam" id="PF04937"/>
    </source>
</evidence>
<dbReference type="PANTHER" id="PTHR46481">
    <property type="entry name" value="ZINC FINGER BED DOMAIN-CONTAINING PROTEIN 4"/>
    <property type="match status" value="1"/>
</dbReference>
<comment type="caution">
    <text evidence="7">The sequence shown here is derived from an EMBL/GenBank/DDBJ whole genome shotgun (WGS) entry which is preliminary data.</text>
</comment>
<feature type="domain" description="DUF659" evidence="6">
    <location>
        <begin position="118"/>
        <end position="258"/>
    </location>
</feature>
<keyword evidence="4" id="KW-0862">Zinc</keyword>
<name>A0ABN7UVR5_GIGMA</name>
<dbReference type="InterPro" id="IPR012337">
    <property type="entry name" value="RNaseH-like_sf"/>
</dbReference>
<sequence length="487" mass="55392">MSNKRGCPKCTISEFFVKVLGDDGKPKFWNSLDKEMAYTFCLKKNDNSFENLEQGKGIVIELQDKTDIGNTSENPVLSKCLKSNHNEERLENGISKYLLKSSTDKWIKEFQLKSIAIPSCQTLGGKLLNNAANKLQTKTLKTIQNAKAIMLTFDGWKNVAKQNILGITCITEEDEVIIYDARDISSEHSTMEATIKLVKDLLIEDILKDFNIIAIVTDFSSGYAAACHKLRKELLTIIWLPCFAHQANLCIADIFKLSQSFFSAIKQAVVVTTFFNKSLFFTILLKNICNDFKIPYFALTNPCKTRWYSYFNCIRALLKVERALRSLSVTHEASIRIYDKKALALSQSVTINSASVKRLFSDMGFIHSKHRVHFNEKKVMKIAQLRANQHKENTKKLDIKKLNSMQVHTQNNNSMSIMNTNNEVSVNVESNTNQMIKETDSSDEEEEYKLILDELDYNSEILHPAKDPQAKWDLNALFSSSSLLNLA</sequence>
<protein>
    <submittedName>
        <fullName evidence="7">21272_t:CDS:1</fullName>
    </submittedName>
</protein>
<keyword evidence="5" id="KW-0539">Nucleus</keyword>
<evidence type="ECO:0000256" key="2">
    <source>
        <dbReference type="ARBA" id="ARBA00022723"/>
    </source>
</evidence>
<evidence type="ECO:0000256" key="5">
    <source>
        <dbReference type="ARBA" id="ARBA00023242"/>
    </source>
</evidence>
<dbReference type="Proteomes" id="UP000789901">
    <property type="component" value="Unassembled WGS sequence"/>
</dbReference>
<dbReference type="SUPFAM" id="SSF53098">
    <property type="entry name" value="Ribonuclease H-like"/>
    <property type="match status" value="1"/>
</dbReference>
<accession>A0ABN7UVR5</accession>